<dbReference type="InterPro" id="IPR020946">
    <property type="entry name" value="Flavin_mOase-like"/>
</dbReference>
<dbReference type="GO" id="GO:0004499">
    <property type="term" value="F:N,N-dimethylaniline monooxygenase activity"/>
    <property type="evidence" value="ECO:0007669"/>
    <property type="project" value="InterPro"/>
</dbReference>
<name>A0AAD6VKE3_9AGAR</name>
<organism evidence="4 5">
    <name type="scientific">Mycena pura</name>
    <dbReference type="NCBI Taxonomy" id="153505"/>
    <lineage>
        <taxon>Eukaryota</taxon>
        <taxon>Fungi</taxon>
        <taxon>Dikarya</taxon>
        <taxon>Basidiomycota</taxon>
        <taxon>Agaricomycotina</taxon>
        <taxon>Agaricomycetes</taxon>
        <taxon>Agaricomycetidae</taxon>
        <taxon>Agaricales</taxon>
        <taxon>Marasmiineae</taxon>
        <taxon>Mycenaceae</taxon>
        <taxon>Mycena</taxon>
    </lineage>
</organism>
<keyword evidence="5" id="KW-1185">Reference proteome</keyword>
<evidence type="ECO:0000256" key="2">
    <source>
        <dbReference type="ARBA" id="ARBA00022827"/>
    </source>
</evidence>
<protein>
    <submittedName>
        <fullName evidence="4">FAD/NAD-P-binding domain-containing protein</fullName>
    </submittedName>
</protein>
<keyword evidence="2" id="KW-0274">FAD</keyword>
<dbReference type="AlphaFoldDB" id="A0AAD6VKE3"/>
<evidence type="ECO:0000313" key="4">
    <source>
        <dbReference type="EMBL" id="KAJ7215583.1"/>
    </source>
</evidence>
<feature type="non-terminal residue" evidence="4">
    <location>
        <position position="588"/>
    </location>
</feature>
<dbReference type="InterPro" id="IPR036188">
    <property type="entry name" value="FAD/NAD-bd_sf"/>
</dbReference>
<evidence type="ECO:0000313" key="5">
    <source>
        <dbReference type="Proteomes" id="UP001219525"/>
    </source>
</evidence>
<evidence type="ECO:0000256" key="1">
    <source>
        <dbReference type="ARBA" id="ARBA00022630"/>
    </source>
</evidence>
<dbReference type="PANTHER" id="PTHR43539:SF68">
    <property type="entry name" value="FLAVIN-BINDING MONOOXYGENASE-LIKE PROTEIN (AFU_ORTHOLOGUE AFUA_4G09220)"/>
    <property type="match status" value="1"/>
</dbReference>
<dbReference type="Pfam" id="PF00743">
    <property type="entry name" value="FMO-like"/>
    <property type="match status" value="1"/>
</dbReference>
<dbReference type="Proteomes" id="UP001219525">
    <property type="component" value="Unassembled WGS sequence"/>
</dbReference>
<dbReference type="SUPFAM" id="SSF51905">
    <property type="entry name" value="FAD/NAD(P)-binding domain"/>
    <property type="match status" value="1"/>
</dbReference>
<dbReference type="PANTHER" id="PTHR43539">
    <property type="entry name" value="FLAVIN-BINDING MONOOXYGENASE-LIKE PROTEIN (AFU_ORTHOLOGUE AFUA_4G09220)"/>
    <property type="match status" value="1"/>
</dbReference>
<proteinExistence type="predicted"/>
<sequence length="588" mass="64003">MHTDSDCAEIASSWIDTFGRALAASDAACAATCIQPNGFLRDVLVFTWRNRTVRGTAEITAYVGSALARGDISLAQFRLDDRAGFAPVVGPNISTSSPRAVSAGFVFVTAIGTGRGYFTLVPAHGSANSDSDGGTVWKAVAVFMTLWEITGHEELGPEEGTYGGHTVAWEDVDAERREAVERDPLGGGQTALNVAARFRQMRIPTLVIEQYPRVGDSWRRRYPTLTLHTPKAHHSMLYHSYPDTWPIYTSRDKLANWLEQYAISQDLCVWTNSRALPTPTYDHVARRWTVTVLRNGTNEITLRPVHIVLAAGSIGAPRMPIPPCAAAAFAGTILHSTAYRGGRAFAGQDVVVVGAANSAADICQDLVVQGARTVTMVQRSSTCVVSCESIRRVAERIWPKDVRIEVADFKWMATPFRLLKEVLSEKKDELRAHEKDLHEKLTSAGMELNMGKDGSGQFPMFFERYGGLDVGCADLIGSGQVKIKHGVEVAKLTEGSVIFTDGSSLPAQAIVFATGYESIRDTMRELFGDAVIDQTGPVWGVDGEGEIRGCYHTSGHPGLWFTGGNFVTSRFYSKQLALQIKAAELGLV</sequence>
<dbReference type="InterPro" id="IPR050982">
    <property type="entry name" value="Auxin_biosynth/cation_transpt"/>
</dbReference>
<dbReference type="GO" id="GO:0050660">
    <property type="term" value="F:flavin adenine dinucleotide binding"/>
    <property type="evidence" value="ECO:0007669"/>
    <property type="project" value="InterPro"/>
</dbReference>
<dbReference type="EMBL" id="JARJCW010000017">
    <property type="protein sequence ID" value="KAJ7215583.1"/>
    <property type="molecule type" value="Genomic_DNA"/>
</dbReference>
<accession>A0AAD6VKE3</accession>
<keyword evidence="1" id="KW-0285">Flavoprotein</keyword>
<comment type="caution">
    <text evidence="4">The sequence shown here is derived from an EMBL/GenBank/DDBJ whole genome shotgun (WGS) entry which is preliminary data.</text>
</comment>
<keyword evidence="3" id="KW-0560">Oxidoreductase</keyword>
<gene>
    <name evidence="4" type="ORF">GGX14DRAFT_443129</name>
</gene>
<evidence type="ECO:0000256" key="3">
    <source>
        <dbReference type="ARBA" id="ARBA00023002"/>
    </source>
</evidence>
<dbReference type="GO" id="GO:0050661">
    <property type="term" value="F:NADP binding"/>
    <property type="evidence" value="ECO:0007669"/>
    <property type="project" value="InterPro"/>
</dbReference>
<dbReference type="Gene3D" id="3.50.50.60">
    <property type="entry name" value="FAD/NAD(P)-binding domain"/>
    <property type="match status" value="2"/>
</dbReference>
<reference evidence="4" key="1">
    <citation type="submission" date="2023-03" db="EMBL/GenBank/DDBJ databases">
        <title>Massive genome expansion in bonnet fungi (Mycena s.s.) driven by repeated elements and novel gene families across ecological guilds.</title>
        <authorList>
            <consortium name="Lawrence Berkeley National Laboratory"/>
            <person name="Harder C.B."/>
            <person name="Miyauchi S."/>
            <person name="Viragh M."/>
            <person name="Kuo A."/>
            <person name="Thoen E."/>
            <person name="Andreopoulos B."/>
            <person name="Lu D."/>
            <person name="Skrede I."/>
            <person name="Drula E."/>
            <person name="Henrissat B."/>
            <person name="Morin E."/>
            <person name="Kohler A."/>
            <person name="Barry K."/>
            <person name="LaButti K."/>
            <person name="Morin E."/>
            <person name="Salamov A."/>
            <person name="Lipzen A."/>
            <person name="Mereny Z."/>
            <person name="Hegedus B."/>
            <person name="Baldrian P."/>
            <person name="Stursova M."/>
            <person name="Weitz H."/>
            <person name="Taylor A."/>
            <person name="Grigoriev I.V."/>
            <person name="Nagy L.G."/>
            <person name="Martin F."/>
            <person name="Kauserud H."/>
        </authorList>
    </citation>
    <scope>NUCLEOTIDE SEQUENCE</scope>
    <source>
        <strain evidence="4">9144</strain>
    </source>
</reference>